<dbReference type="InterPro" id="IPR016156">
    <property type="entry name" value="FAD/NAD-linked_Rdtase_dimer_sf"/>
</dbReference>
<dbReference type="SMART" id="SM00450">
    <property type="entry name" value="RHOD"/>
    <property type="match status" value="1"/>
</dbReference>
<dbReference type="InterPro" id="IPR001763">
    <property type="entry name" value="Rhodanese-like_dom"/>
</dbReference>
<dbReference type="PANTHER" id="PTHR43429:SF1">
    <property type="entry name" value="NAD(P)H SULFUR OXIDOREDUCTASE (COA-DEPENDENT)"/>
    <property type="match status" value="1"/>
</dbReference>
<reference evidence="8" key="1">
    <citation type="submission" date="2023-04" db="EMBL/GenBank/DDBJ databases">
        <title>Assessment of the microbiological origin of a defect in Grana Padano cheese.</title>
        <authorList>
            <person name="Zago M."/>
            <person name="Rossetti L."/>
            <person name="Bonvini B."/>
            <person name="Carminati D."/>
            <person name="Giraffa G."/>
        </authorList>
    </citation>
    <scope>NUCLEOTIDE SEQUENCE</scope>
    <source>
        <strain evidence="8">4990</strain>
    </source>
</reference>
<dbReference type="GO" id="GO:0016491">
    <property type="term" value="F:oxidoreductase activity"/>
    <property type="evidence" value="ECO:0007669"/>
    <property type="project" value="UniProtKB-KW"/>
</dbReference>
<dbReference type="InterPro" id="IPR032836">
    <property type="entry name" value="DsrE2-like"/>
</dbReference>
<proteinExistence type="inferred from homology"/>
<dbReference type="InterPro" id="IPR036868">
    <property type="entry name" value="TusA-like_sf"/>
</dbReference>
<dbReference type="Gene3D" id="3.40.1260.10">
    <property type="entry name" value="DsrEFH-like"/>
    <property type="match status" value="1"/>
</dbReference>
<dbReference type="InterPro" id="IPR036873">
    <property type="entry name" value="Rhodanese-like_dom_sf"/>
</dbReference>
<dbReference type="Pfam" id="PF01206">
    <property type="entry name" value="TusA"/>
    <property type="match status" value="1"/>
</dbReference>
<comment type="cofactor">
    <cofactor evidence="1">
        <name>FAD</name>
        <dbReference type="ChEBI" id="CHEBI:57692"/>
    </cofactor>
</comment>
<evidence type="ECO:0000256" key="4">
    <source>
        <dbReference type="ARBA" id="ARBA00022827"/>
    </source>
</evidence>
<sequence length="814" mass="89929">MNKKVLIIGGVAGGASAAARLRRLDENAQIIMFERGEYISFANCGLPYYIGETIKERDNLLVQTPEVMMGRFNIDVRVNSEVTSIDTKEKKVTVNSKEKGKYEETYDYIIMSPGAIPIKPPIEGINNSKIFTLRNIPDTDKIKDYVDNKNVKSAVVVGGGYIGVEMAENLKERGINVVLVEAAPHILAPFDSEMVTFAEQELQDNGVGLILGDGVKSFHENNNKIKVSLQSGTELNVDIVILAIGVKPDTQFLKGSSIEIGPRGHIIVDKHMKTNVEGIYAVGDAIEVVDYINENKTAIPLAGPANKQGRIAADNIFGLNSSYKGTQGTAIIKVFGLTGASTGNNERALSKFNIPYEISYTHSQSHASYYPGATQISLKLIFDTKGKILGAQAFGYDGVDKRIDDIATVIRFGGTIYDLEELELAYAPPYSSAKDPVNMIGFVAENLLTGKVETVLSKDIDNRDKNKVMLLDVRDDIEIENGKLEGAIEIPINQLRNRLSEIPKDKEVWIYCQIGLRGYIAARILMANGYKVKNLNGGYKTYIMNKFIPKKIHNILQNEINETKEKVEETLELDACGLSCPGPLMKVNNTVNEMNEGETLKIKASDPGFYIDIQSWCERTDNELLSVSKDKGIVIALIKKSKKKLKIHERNMKVETKENDNKTLVVFSGDLDKAIASFVIANGAMAMGKKVTMFFTFWGLNILRKPEKAQVEKGFMDKMFASMMPRGSKKLKLSKMNMMGMGSKMIRKVMKNKNISSLEELIQSAIDSGINIVACQMSMDVMGIKEEELIDGVNIGGVGYYLGEAEDSNVNLFI</sequence>
<gene>
    <name evidence="8" type="ORF">P9J83_06325</name>
</gene>
<evidence type="ECO:0000313" key="9">
    <source>
        <dbReference type="Proteomes" id="UP001182303"/>
    </source>
</evidence>
<dbReference type="PROSITE" id="PS01148">
    <property type="entry name" value="UPF0033"/>
    <property type="match status" value="1"/>
</dbReference>
<dbReference type="CDD" id="cd01524">
    <property type="entry name" value="RHOD_Pyr_redox"/>
    <property type="match status" value="1"/>
</dbReference>
<dbReference type="InterPro" id="IPR027396">
    <property type="entry name" value="DsrEFH-like"/>
</dbReference>
<evidence type="ECO:0000259" key="7">
    <source>
        <dbReference type="PROSITE" id="PS50206"/>
    </source>
</evidence>
<dbReference type="AlphaFoldDB" id="A0AAE4FJ00"/>
<dbReference type="Pfam" id="PF07992">
    <property type="entry name" value="Pyr_redox_2"/>
    <property type="match status" value="1"/>
</dbReference>
<dbReference type="Gene3D" id="3.30.110.40">
    <property type="entry name" value="TusA-like domain"/>
    <property type="match status" value="1"/>
</dbReference>
<dbReference type="Pfam" id="PF02852">
    <property type="entry name" value="Pyr_redox_dim"/>
    <property type="match status" value="1"/>
</dbReference>
<dbReference type="PROSITE" id="PS50206">
    <property type="entry name" value="RHODANESE_3"/>
    <property type="match status" value="1"/>
</dbReference>
<dbReference type="Pfam" id="PF00581">
    <property type="entry name" value="Rhodanese"/>
    <property type="match status" value="1"/>
</dbReference>
<dbReference type="InterPro" id="IPR001455">
    <property type="entry name" value="TusA-like"/>
</dbReference>
<dbReference type="SUPFAM" id="SSF55424">
    <property type="entry name" value="FAD/NAD-linked reductases, dimerisation (C-terminal) domain"/>
    <property type="match status" value="1"/>
</dbReference>
<dbReference type="Proteomes" id="UP001182303">
    <property type="component" value="Unassembled WGS sequence"/>
</dbReference>
<evidence type="ECO:0000256" key="6">
    <source>
        <dbReference type="ARBA" id="ARBA00023284"/>
    </source>
</evidence>
<dbReference type="SUPFAM" id="SSF52821">
    <property type="entry name" value="Rhodanese/Cell cycle control phosphatase"/>
    <property type="match status" value="1"/>
</dbReference>
<keyword evidence="6" id="KW-0676">Redox-active center</keyword>
<evidence type="ECO:0000256" key="3">
    <source>
        <dbReference type="ARBA" id="ARBA00022630"/>
    </source>
</evidence>
<dbReference type="PRINTS" id="PR00411">
    <property type="entry name" value="PNDRDTASEI"/>
</dbReference>
<comment type="similarity">
    <text evidence="2">Belongs to the class-III pyridine nucleotide-disulfide oxidoreductase family.</text>
</comment>
<evidence type="ECO:0000256" key="2">
    <source>
        <dbReference type="ARBA" id="ARBA00009130"/>
    </source>
</evidence>
<dbReference type="Pfam" id="PF13686">
    <property type="entry name" value="DrsE_2"/>
    <property type="match status" value="1"/>
</dbReference>
<keyword evidence="4" id="KW-0274">FAD</keyword>
<keyword evidence="3" id="KW-0285">Flavoprotein</keyword>
<feature type="domain" description="Rhodanese" evidence="7">
    <location>
        <begin position="464"/>
        <end position="551"/>
    </location>
</feature>
<dbReference type="Gene3D" id="3.50.50.60">
    <property type="entry name" value="FAD/NAD(P)-binding domain"/>
    <property type="match status" value="2"/>
</dbReference>
<dbReference type="Gene3D" id="3.40.250.10">
    <property type="entry name" value="Rhodanese-like domain"/>
    <property type="match status" value="1"/>
</dbReference>
<dbReference type="InterPro" id="IPR023753">
    <property type="entry name" value="FAD/NAD-binding_dom"/>
</dbReference>
<dbReference type="EMBL" id="JARUIS010000007">
    <property type="protein sequence ID" value="MDS1003119.1"/>
    <property type="molecule type" value="Genomic_DNA"/>
</dbReference>
<protein>
    <submittedName>
        <fullName evidence="8">FAD-dependent oxidoreductase</fullName>
    </submittedName>
</protein>
<organism evidence="8 9">
    <name type="scientific">Clostridium sporogenes</name>
    <dbReference type="NCBI Taxonomy" id="1509"/>
    <lineage>
        <taxon>Bacteria</taxon>
        <taxon>Bacillati</taxon>
        <taxon>Bacillota</taxon>
        <taxon>Clostridia</taxon>
        <taxon>Eubacteriales</taxon>
        <taxon>Clostridiaceae</taxon>
        <taxon>Clostridium</taxon>
    </lineage>
</organism>
<keyword evidence="5" id="KW-0560">Oxidoreductase</keyword>
<dbReference type="PRINTS" id="PR00368">
    <property type="entry name" value="FADPNR"/>
</dbReference>
<accession>A0AAE4FJ00</accession>
<evidence type="ECO:0000313" key="8">
    <source>
        <dbReference type="EMBL" id="MDS1003119.1"/>
    </source>
</evidence>
<comment type="caution">
    <text evidence="8">The sequence shown here is derived from an EMBL/GenBank/DDBJ whole genome shotgun (WGS) entry which is preliminary data.</text>
</comment>
<evidence type="ECO:0000256" key="1">
    <source>
        <dbReference type="ARBA" id="ARBA00001974"/>
    </source>
</evidence>
<dbReference type="SUPFAM" id="SSF75169">
    <property type="entry name" value="DsrEFH-like"/>
    <property type="match status" value="1"/>
</dbReference>
<evidence type="ECO:0000256" key="5">
    <source>
        <dbReference type="ARBA" id="ARBA00023002"/>
    </source>
</evidence>
<dbReference type="SUPFAM" id="SSF51905">
    <property type="entry name" value="FAD/NAD(P)-binding domain"/>
    <property type="match status" value="1"/>
</dbReference>
<dbReference type="InterPro" id="IPR050260">
    <property type="entry name" value="FAD-bd_OxRdtase"/>
</dbReference>
<dbReference type="InterPro" id="IPR036188">
    <property type="entry name" value="FAD/NAD-bd_sf"/>
</dbReference>
<dbReference type="InterPro" id="IPR004099">
    <property type="entry name" value="Pyr_nucl-diS_OxRdtase_dimer"/>
</dbReference>
<dbReference type="SUPFAM" id="SSF64307">
    <property type="entry name" value="SirA-like"/>
    <property type="match status" value="1"/>
</dbReference>
<dbReference type="PANTHER" id="PTHR43429">
    <property type="entry name" value="PYRIDINE NUCLEOTIDE-DISULFIDE OXIDOREDUCTASE DOMAIN-CONTAINING"/>
    <property type="match status" value="1"/>
</dbReference>
<name>A0AAE4FJ00_CLOSG</name>
<dbReference type="RefSeq" id="WP_310943253.1">
    <property type="nucleotide sequence ID" value="NZ_JARUIS010000007.1"/>
</dbReference>